<dbReference type="SUPFAM" id="SSF143865">
    <property type="entry name" value="CorA soluble domain-like"/>
    <property type="match status" value="1"/>
</dbReference>
<dbReference type="NCBIfam" id="TIGR00383">
    <property type="entry name" value="corA"/>
    <property type="match status" value="1"/>
</dbReference>
<reference evidence="10 11" key="1">
    <citation type="submission" date="2022-01" db="EMBL/GenBank/DDBJ databases">
        <title>Flavihumibacter sp. nov., isolated from sediment of a river.</title>
        <authorList>
            <person name="Liu H."/>
        </authorList>
    </citation>
    <scope>NUCLEOTIDE SEQUENCE [LARGE SCALE GENOMIC DNA]</scope>
    <source>
        <strain evidence="10 11">RY-1</strain>
    </source>
</reference>
<dbReference type="InterPro" id="IPR002523">
    <property type="entry name" value="MgTranspt_CorA/ZnTranspt_ZntB"/>
</dbReference>
<keyword evidence="7 8" id="KW-0472">Membrane</keyword>
<evidence type="ECO:0000256" key="4">
    <source>
        <dbReference type="ARBA" id="ARBA00022475"/>
    </source>
</evidence>
<dbReference type="InterPro" id="IPR004488">
    <property type="entry name" value="Mg/Co-transport_prot_CorA"/>
</dbReference>
<organism evidence="10 11">
    <name type="scientific">Flavihumibacter fluminis</name>
    <dbReference type="NCBI Taxonomy" id="2909236"/>
    <lineage>
        <taxon>Bacteria</taxon>
        <taxon>Pseudomonadati</taxon>
        <taxon>Bacteroidota</taxon>
        <taxon>Chitinophagia</taxon>
        <taxon>Chitinophagales</taxon>
        <taxon>Chitinophagaceae</taxon>
        <taxon>Flavihumibacter</taxon>
    </lineage>
</organism>
<dbReference type="Proteomes" id="UP001200145">
    <property type="component" value="Unassembled WGS sequence"/>
</dbReference>
<feature type="transmembrane region" description="Helical" evidence="8">
    <location>
        <begin position="352"/>
        <end position="370"/>
    </location>
</feature>
<keyword evidence="9" id="KW-0175">Coiled coil</keyword>
<evidence type="ECO:0000313" key="11">
    <source>
        <dbReference type="Proteomes" id="UP001200145"/>
    </source>
</evidence>
<dbReference type="PANTHER" id="PTHR46494:SF1">
    <property type="entry name" value="CORA FAMILY METAL ION TRANSPORTER (EUROFUNG)"/>
    <property type="match status" value="1"/>
</dbReference>
<comment type="subcellular location">
    <subcellularLocation>
        <location evidence="1">Cell membrane</location>
        <topology evidence="1">Multi-pass membrane protein</topology>
    </subcellularLocation>
    <subcellularLocation>
        <location evidence="8">Membrane</location>
        <topology evidence="8">Multi-pass membrane protein</topology>
    </subcellularLocation>
</comment>
<evidence type="ECO:0000256" key="9">
    <source>
        <dbReference type="SAM" id="Coils"/>
    </source>
</evidence>
<proteinExistence type="inferred from homology"/>
<dbReference type="SUPFAM" id="SSF144083">
    <property type="entry name" value="Magnesium transport protein CorA, transmembrane region"/>
    <property type="match status" value="1"/>
</dbReference>
<keyword evidence="3 8" id="KW-0813">Transport</keyword>
<dbReference type="Pfam" id="PF01544">
    <property type="entry name" value="CorA"/>
    <property type="match status" value="1"/>
</dbReference>
<protein>
    <recommendedName>
        <fullName evidence="8">Magnesium transport protein CorA</fullName>
    </recommendedName>
</protein>
<dbReference type="Gene3D" id="3.30.460.20">
    <property type="entry name" value="CorA soluble domain-like"/>
    <property type="match status" value="1"/>
</dbReference>
<keyword evidence="11" id="KW-1185">Reference proteome</keyword>
<comment type="function">
    <text evidence="8">Mediates influx of magnesium ions.</text>
</comment>
<keyword evidence="8" id="KW-0406">Ion transport</keyword>
<evidence type="ECO:0000256" key="6">
    <source>
        <dbReference type="ARBA" id="ARBA00022989"/>
    </source>
</evidence>
<keyword evidence="6 8" id="KW-1133">Transmembrane helix</keyword>
<evidence type="ECO:0000256" key="7">
    <source>
        <dbReference type="ARBA" id="ARBA00023136"/>
    </source>
</evidence>
<comment type="similarity">
    <text evidence="2 8">Belongs to the CorA metal ion transporter (MIT) (TC 1.A.35) family.</text>
</comment>
<dbReference type="InterPro" id="IPR045861">
    <property type="entry name" value="CorA_cytoplasmic_dom"/>
</dbReference>
<dbReference type="InterPro" id="IPR045863">
    <property type="entry name" value="CorA_TM1_TM2"/>
</dbReference>
<keyword evidence="4 8" id="KW-1003">Cell membrane</keyword>
<comment type="caution">
    <text evidence="10">The sequence shown here is derived from an EMBL/GenBank/DDBJ whole genome shotgun (WGS) entry which is preliminary data.</text>
</comment>
<feature type="coiled-coil region" evidence="9">
    <location>
        <begin position="203"/>
        <end position="249"/>
    </location>
</feature>
<accession>A0ABS9BJR7</accession>
<dbReference type="Gene3D" id="1.20.58.340">
    <property type="entry name" value="Magnesium transport protein CorA, transmembrane region"/>
    <property type="match status" value="2"/>
</dbReference>
<evidence type="ECO:0000256" key="5">
    <source>
        <dbReference type="ARBA" id="ARBA00022692"/>
    </source>
</evidence>
<dbReference type="RefSeq" id="WP_234866412.1">
    <property type="nucleotide sequence ID" value="NZ_JAKEVY010000003.1"/>
</dbReference>
<keyword evidence="8" id="KW-0460">Magnesium</keyword>
<name>A0ABS9BJR7_9BACT</name>
<evidence type="ECO:0000256" key="2">
    <source>
        <dbReference type="ARBA" id="ARBA00009765"/>
    </source>
</evidence>
<dbReference type="PANTHER" id="PTHR46494">
    <property type="entry name" value="CORA FAMILY METAL ION TRANSPORTER (EUROFUNG)"/>
    <property type="match status" value="1"/>
</dbReference>
<feature type="transmembrane region" description="Helical" evidence="8">
    <location>
        <begin position="318"/>
        <end position="340"/>
    </location>
</feature>
<dbReference type="EMBL" id="JAKEVY010000003">
    <property type="protein sequence ID" value="MCF1715459.1"/>
    <property type="molecule type" value="Genomic_DNA"/>
</dbReference>
<evidence type="ECO:0000256" key="1">
    <source>
        <dbReference type="ARBA" id="ARBA00004651"/>
    </source>
</evidence>
<evidence type="ECO:0000256" key="8">
    <source>
        <dbReference type="RuleBase" id="RU362010"/>
    </source>
</evidence>
<evidence type="ECO:0000256" key="3">
    <source>
        <dbReference type="ARBA" id="ARBA00022448"/>
    </source>
</evidence>
<keyword evidence="5 8" id="KW-0812">Transmembrane</keyword>
<evidence type="ECO:0000313" key="10">
    <source>
        <dbReference type="EMBL" id="MCF1715459.1"/>
    </source>
</evidence>
<gene>
    <name evidence="8 10" type="primary">corA</name>
    <name evidence="10" type="ORF">L0U88_12555</name>
</gene>
<sequence>MIRKTIETAITKPTKKYLRYLGIKNLFGTDRTKQILKINPTVLPHREEAREVRTYVYDYNAQALEEHEFNTVEPCFRFLKSNRISWINVDGIRKSDVESICQHFDIHQLLIEDILSIQQRPKMDEVDNVLFCLLNMLYFNEIKGTVEQEQISIVLGKDFVISFQEDASRDVFNPLRDKLRMSNSKIRQRSADYLCYSMLDMIVDNYFIVMEKLGERIEDLEEQVIASTNNRALARISSLRKELIVLKRNIAPVRDLVNGIIRSESDLLDDRTTKYFKDVYDHIMQANDLCENYRDVMVNMQDLYINNVNLKMNEVMKVMAIVTCLLAPATVIGGIFGMNFDRIPYLHHENGFYIAVVLMLIVPIYMLWLFRKRGWF</sequence>
<dbReference type="CDD" id="cd12828">
    <property type="entry name" value="TmCorA-like_1"/>
    <property type="match status" value="1"/>
</dbReference>